<feature type="non-terminal residue" evidence="1">
    <location>
        <position position="1"/>
    </location>
</feature>
<protein>
    <submittedName>
        <fullName evidence="1">Uncharacterized protein</fullName>
    </submittedName>
</protein>
<dbReference type="EMBL" id="KK823644">
    <property type="protein sequence ID" value="KFP71617.1"/>
    <property type="molecule type" value="Genomic_DNA"/>
</dbReference>
<feature type="non-terminal residue" evidence="1">
    <location>
        <position position="241"/>
    </location>
</feature>
<dbReference type="Proteomes" id="UP000053537">
    <property type="component" value="Unassembled WGS sequence"/>
</dbReference>
<reference evidence="1 2" key="1">
    <citation type="submission" date="2014-04" db="EMBL/GenBank/DDBJ databases">
        <title>Genome evolution of avian class.</title>
        <authorList>
            <person name="Zhang G."/>
            <person name="Li C."/>
        </authorList>
    </citation>
    <scope>NUCLEOTIDE SEQUENCE [LARGE SCALE GENOMIC DNA]</scope>
    <source>
        <strain evidence="1">BGI_N310</strain>
    </source>
</reference>
<evidence type="ECO:0000313" key="2">
    <source>
        <dbReference type="Proteomes" id="UP000053537"/>
    </source>
</evidence>
<organism evidence="1 2">
    <name type="scientific">Acanthisitta chloris</name>
    <name type="common">rifleman</name>
    <dbReference type="NCBI Taxonomy" id="57068"/>
    <lineage>
        <taxon>Eukaryota</taxon>
        <taxon>Metazoa</taxon>
        <taxon>Chordata</taxon>
        <taxon>Craniata</taxon>
        <taxon>Vertebrata</taxon>
        <taxon>Euteleostomi</taxon>
        <taxon>Archelosauria</taxon>
        <taxon>Archosauria</taxon>
        <taxon>Dinosauria</taxon>
        <taxon>Saurischia</taxon>
        <taxon>Theropoda</taxon>
        <taxon>Coelurosauria</taxon>
        <taxon>Aves</taxon>
        <taxon>Neognathae</taxon>
        <taxon>Neoaves</taxon>
        <taxon>Telluraves</taxon>
        <taxon>Australaves</taxon>
        <taxon>Passeriformes</taxon>
        <taxon>Acanthisittidae</taxon>
        <taxon>Acanthisitta</taxon>
    </lineage>
</organism>
<evidence type="ECO:0000313" key="1">
    <source>
        <dbReference type="EMBL" id="KFP71617.1"/>
    </source>
</evidence>
<accession>A0A091MBV0</accession>
<keyword evidence="2" id="KW-1185">Reference proteome</keyword>
<name>A0A091MBV0_9PASS</name>
<dbReference type="AlphaFoldDB" id="A0A091MBV0"/>
<dbReference type="PRINTS" id="PR01345">
    <property type="entry name" value="CERVTRCPTASE"/>
</dbReference>
<proteinExistence type="predicted"/>
<dbReference type="PANTHER" id="PTHR33332">
    <property type="entry name" value="REVERSE TRANSCRIPTASE DOMAIN-CONTAINING PROTEIN"/>
    <property type="match status" value="1"/>
</dbReference>
<gene>
    <name evidence="1" type="ORF">N310_11453</name>
</gene>
<sequence>RDLDRFEKGARVIFQAKCEVLHLGWGNLKNKYRLGNEWIETSPGEKDLAVLVDKNLNMAQQCMLAAQKANCILGCIKSSMASISGEMVLPLYSALVRPHLEYCLQVWGPQNKKDVNLLEQAQRGATKMTTELEHLSYDDRPREFGFYSLEEKRLRKSLITVFQYLKGTCKRVEEELFTRTCSDRTRANGFKLKEVAFRLDIREKFYSVRVLKIWNRLPREVIDSPSLEVFKARLDGALSNL</sequence>